<dbReference type="EMBL" id="CAWYQH010000103">
    <property type="protein sequence ID" value="CAK8686955.1"/>
    <property type="molecule type" value="Genomic_DNA"/>
</dbReference>
<reference evidence="3 4" key="1">
    <citation type="submission" date="2024-02" db="EMBL/GenBank/DDBJ databases">
        <authorList>
            <person name="Daric V."/>
            <person name="Darras S."/>
        </authorList>
    </citation>
    <scope>NUCLEOTIDE SEQUENCE [LARGE SCALE GENOMIC DNA]</scope>
</reference>
<evidence type="ECO:0000256" key="1">
    <source>
        <dbReference type="SAM" id="MobiDB-lite"/>
    </source>
</evidence>
<comment type="caution">
    <text evidence="3">The sequence shown here is derived from an EMBL/GenBank/DDBJ whole genome shotgun (WGS) entry which is preliminary data.</text>
</comment>
<keyword evidence="4" id="KW-1185">Reference proteome</keyword>
<keyword evidence="2" id="KW-0472">Membrane</keyword>
<keyword evidence="2" id="KW-1133">Transmembrane helix</keyword>
<feature type="region of interest" description="Disordered" evidence="1">
    <location>
        <begin position="245"/>
        <end position="264"/>
    </location>
</feature>
<feature type="transmembrane region" description="Helical" evidence="2">
    <location>
        <begin position="119"/>
        <end position="138"/>
    </location>
</feature>
<gene>
    <name evidence="3" type="ORF">CVLEPA_LOCUS18990</name>
</gene>
<evidence type="ECO:0008006" key="5">
    <source>
        <dbReference type="Google" id="ProtNLM"/>
    </source>
</evidence>
<evidence type="ECO:0000313" key="4">
    <source>
        <dbReference type="Proteomes" id="UP001642483"/>
    </source>
</evidence>
<feature type="transmembrane region" description="Helical" evidence="2">
    <location>
        <begin position="12"/>
        <end position="30"/>
    </location>
</feature>
<name>A0ABP0GA28_CLALP</name>
<feature type="transmembrane region" description="Helical" evidence="2">
    <location>
        <begin position="88"/>
        <end position="107"/>
    </location>
</feature>
<proteinExistence type="predicted"/>
<feature type="transmembrane region" description="Helical" evidence="2">
    <location>
        <begin position="173"/>
        <end position="195"/>
    </location>
</feature>
<evidence type="ECO:0000313" key="3">
    <source>
        <dbReference type="EMBL" id="CAK8686955.1"/>
    </source>
</evidence>
<feature type="transmembrane region" description="Helical" evidence="2">
    <location>
        <begin position="50"/>
        <end position="68"/>
    </location>
</feature>
<protein>
    <recommendedName>
        <fullName evidence="5">TLC domain-containing protein</fullName>
    </recommendedName>
</protein>
<sequence>MGRLTSVTLQVGSWTLYHLFVTSFIAPLLCKLTLTHFDDYNEERKKETQLRAASISFLVQTFGVITIVVKNSDNMRKSDLVFSNIDQWILITVISYCFSDIIMQLIWKMKRKPWQYLHHIYAIGIGGFVILINETYLSSASFKFTTELFIPILELLLLHDLTIKDNEIFRSWALIFFLCYYTFQIFFTLIYYYGILVRDRNPITRKLDKDSTLNYVGGGLVIEAINLYSFITICYIYWQNRSQNDETDSEDNDESDKSDESEWL</sequence>
<organism evidence="3 4">
    <name type="scientific">Clavelina lepadiformis</name>
    <name type="common">Light-bulb sea squirt</name>
    <name type="synonym">Ascidia lepadiformis</name>
    <dbReference type="NCBI Taxonomy" id="159417"/>
    <lineage>
        <taxon>Eukaryota</taxon>
        <taxon>Metazoa</taxon>
        <taxon>Chordata</taxon>
        <taxon>Tunicata</taxon>
        <taxon>Ascidiacea</taxon>
        <taxon>Aplousobranchia</taxon>
        <taxon>Clavelinidae</taxon>
        <taxon>Clavelina</taxon>
    </lineage>
</organism>
<feature type="transmembrane region" description="Helical" evidence="2">
    <location>
        <begin position="215"/>
        <end position="238"/>
    </location>
</feature>
<evidence type="ECO:0000256" key="2">
    <source>
        <dbReference type="SAM" id="Phobius"/>
    </source>
</evidence>
<keyword evidence="2" id="KW-0812">Transmembrane</keyword>
<dbReference type="Proteomes" id="UP001642483">
    <property type="component" value="Unassembled WGS sequence"/>
</dbReference>
<accession>A0ABP0GA28</accession>